<keyword evidence="2" id="KW-1185">Reference proteome</keyword>
<sequence length="87" mass="9999">MSQVLLLDSLNLIKTGNFRPGKEMAKAHEISQKHEGVPLFDWVHALVHRAEGDDANAGYWYRRAGKTRHSGSIEEEWQIIRMEIEKA</sequence>
<name>A0A9Y2KV56_9RHOB</name>
<dbReference type="EMBL" id="CP127247">
    <property type="protein sequence ID" value="WIY23741.1"/>
    <property type="molecule type" value="Genomic_DNA"/>
</dbReference>
<evidence type="ECO:0000313" key="1">
    <source>
        <dbReference type="EMBL" id="WIY23741.1"/>
    </source>
</evidence>
<proteinExistence type="predicted"/>
<dbReference type="RefSeq" id="WP_286018124.1">
    <property type="nucleotide sequence ID" value="NZ_CP127247.1"/>
</dbReference>
<protein>
    <submittedName>
        <fullName evidence="1">Uncharacterized protein</fullName>
    </submittedName>
</protein>
<dbReference type="Proteomes" id="UP001238334">
    <property type="component" value="Chromosome"/>
</dbReference>
<dbReference type="KEGG" id="ppso:QPJ95_13915"/>
<accession>A0A9Y2KV56</accession>
<gene>
    <name evidence="1" type="ORF">QPJ95_13915</name>
</gene>
<evidence type="ECO:0000313" key="2">
    <source>
        <dbReference type="Proteomes" id="UP001238334"/>
    </source>
</evidence>
<dbReference type="AlphaFoldDB" id="A0A9Y2KV56"/>
<organism evidence="1 2">
    <name type="scientific">Parasedimentitalea psychrophila</name>
    <dbReference type="NCBI Taxonomy" id="2997337"/>
    <lineage>
        <taxon>Bacteria</taxon>
        <taxon>Pseudomonadati</taxon>
        <taxon>Pseudomonadota</taxon>
        <taxon>Alphaproteobacteria</taxon>
        <taxon>Rhodobacterales</taxon>
        <taxon>Paracoccaceae</taxon>
        <taxon>Parasedimentitalea</taxon>
    </lineage>
</organism>
<reference evidence="1 2" key="1">
    <citation type="submission" date="2023-06" db="EMBL/GenBank/DDBJ databases">
        <title>Parasedimentitalea psychrophila sp. nov., a psychrophilic bacterium isolated from deep-sea sediment.</title>
        <authorList>
            <person name="Li A."/>
        </authorList>
    </citation>
    <scope>NUCLEOTIDE SEQUENCE [LARGE SCALE GENOMIC DNA]</scope>
    <source>
        <strain evidence="1 2">QS115</strain>
    </source>
</reference>